<dbReference type="PANTHER" id="PTHR48106:SF5">
    <property type="entry name" value="ZINC-CONTAINING ALCOHOL DEHYDROGENASE"/>
    <property type="match status" value="1"/>
</dbReference>
<reference evidence="4 5" key="1">
    <citation type="submission" date="2019-10" db="EMBL/GenBank/DDBJ databases">
        <title>Nonomuraea sp. nov., isolated from Phyllanthus amarus.</title>
        <authorList>
            <person name="Klykleung N."/>
            <person name="Tanasupawat S."/>
        </authorList>
    </citation>
    <scope>NUCLEOTIDE SEQUENCE [LARGE SCALE GENOMIC DNA]</scope>
    <source>
        <strain evidence="4 5">CR1-09</strain>
    </source>
</reference>
<dbReference type="GO" id="GO:0070402">
    <property type="term" value="F:NADPH binding"/>
    <property type="evidence" value="ECO:0007669"/>
    <property type="project" value="TreeGrafter"/>
</dbReference>
<evidence type="ECO:0000256" key="1">
    <source>
        <dbReference type="ARBA" id="ARBA00022857"/>
    </source>
</evidence>
<dbReference type="SUPFAM" id="SSF51735">
    <property type="entry name" value="NAD(P)-binding Rossmann-fold domains"/>
    <property type="match status" value="1"/>
</dbReference>
<organism evidence="4 5">
    <name type="scientific">Microbispora catharanthi</name>
    <dbReference type="NCBI Taxonomy" id="1712871"/>
    <lineage>
        <taxon>Bacteria</taxon>
        <taxon>Bacillati</taxon>
        <taxon>Actinomycetota</taxon>
        <taxon>Actinomycetes</taxon>
        <taxon>Streptosporangiales</taxon>
        <taxon>Streptosporangiaceae</taxon>
        <taxon>Microbispora</taxon>
    </lineage>
</organism>
<accession>A0A5N6BWP6</accession>
<dbReference type="CDD" id="cd08268">
    <property type="entry name" value="MDR2"/>
    <property type="match status" value="1"/>
</dbReference>
<dbReference type="Gene3D" id="3.40.50.720">
    <property type="entry name" value="NAD(P)-binding Rossmann-like Domain"/>
    <property type="match status" value="1"/>
</dbReference>
<dbReference type="EMBL" id="VDMA02000006">
    <property type="protein sequence ID" value="KAB8184902.1"/>
    <property type="molecule type" value="Genomic_DNA"/>
</dbReference>
<evidence type="ECO:0000256" key="2">
    <source>
        <dbReference type="ARBA" id="ARBA00023002"/>
    </source>
</evidence>
<evidence type="ECO:0000259" key="3">
    <source>
        <dbReference type="SMART" id="SM00829"/>
    </source>
</evidence>
<evidence type="ECO:0000313" key="5">
    <source>
        <dbReference type="Proteomes" id="UP000313066"/>
    </source>
</evidence>
<dbReference type="Gene3D" id="3.90.180.10">
    <property type="entry name" value="Medium-chain alcohol dehydrogenases, catalytic domain"/>
    <property type="match status" value="1"/>
</dbReference>
<keyword evidence="1" id="KW-0521">NADP</keyword>
<sequence>MTTAVLFDEIGGPDVLRLEEVTLREPEQGEVRLRVDAIGLNRAEALFRSGTYVYPANLPGSRIGYEAAGVVEAVGEGVEGFAPGDAVSTVPTFPMTDYGTYADSAILPARALVHRPDGVDAVTGAATWMAYTTAYGLLIEFGRINPGDTVLVNAASSSVGLAAIQVANHIGAVPIATTRTHAKRQRLLDAGAAHVIATEEEDLVKEVAAVTGGRGVELAVDAVMGPAVTTLIQTVAPDGTLLFYGWLDPTPAPMPIAPDFRGRNIRTYAFTELTVENEPMLRRAKHFIDAGLRIGSLSPLIDRSFDLTDVVAAHRHLESNTQFGKIVLTVRR</sequence>
<dbReference type="RefSeq" id="WP_139574668.1">
    <property type="nucleotide sequence ID" value="NZ_VDMA02000006.1"/>
</dbReference>
<dbReference type="InterPro" id="IPR020843">
    <property type="entry name" value="ER"/>
</dbReference>
<comment type="caution">
    <text evidence="4">The sequence shown here is derived from an EMBL/GenBank/DDBJ whole genome shotgun (WGS) entry which is preliminary data.</text>
</comment>
<dbReference type="InterPro" id="IPR013149">
    <property type="entry name" value="ADH-like_C"/>
</dbReference>
<dbReference type="InterPro" id="IPR036291">
    <property type="entry name" value="NAD(P)-bd_dom_sf"/>
</dbReference>
<dbReference type="SMART" id="SM00829">
    <property type="entry name" value="PKS_ER"/>
    <property type="match status" value="1"/>
</dbReference>
<feature type="domain" description="Enoyl reductase (ER)" evidence="3">
    <location>
        <begin position="11"/>
        <end position="328"/>
    </location>
</feature>
<dbReference type="SUPFAM" id="SSF50129">
    <property type="entry name" value="GroES-like"/>
    <property type="match status" value="1"/>
</dbReference>
<name>A0A5N6BWP6_9ACTN</name>
<proteinExistence type="predicted"/>
<dbReference type="PANTHER" id="PTHR48106">
    <property type="entry name" value="QUINONE OXIDOREDUCTASE PIG3-RELATED"/>
    <property type="match status" value="1"/>
</dbReference>
<dbReference type="Pfam" id="PF08240">
    <property type="entry name" value="ADH_N"/>
    <property type="match status" value="1"/>
</dbReference>
<dbReference type="AlphaFoldDB" id="A0A5N6BWP6"/>
<protein>
    <submittedName>
        <fullName evidence="4">Zinc-binding dehydrogenase</fullName>
    </submittedName>
</protein>
<gene>
    <name evidence="4" type="ORF">FH610_013395</name>
</gene>
<dbReference type="InterPro" id="IPR013154">
    <property type="entry name" value="ADH-like_N"/>
</dbReference>
<dbReference type="GO" id="GO:0016651">
    <property type="term" value="F:oxidoreductase activity, acting on NAD(P)H"/>
    <property type="evidence" value="ECO:0007669"/>
    <property type="project" value="TreeGrafter"/>
</dbReference>
<dbReference type="InterPro" id="IPR011032">
    <property type="entry name" value="GroES-like_sf"/>
</dbReference>
<evidence type="ECO:0000313" key="4">
    <source>
        <dbReference type="EMBL" id="KAB8184902.1"/>
    </source>
</evidence>
<keyword evidence="2" id="KW-0560">Oxidoreductase</keyword>
<dbReference type="Pfam" id="PF00107">
    <property type="entry name" value="ADH_zinc_N"/>
    <property type="match status" value="1"/>
</dbReference>
<keyword evidence="5" id="KW-1185">Reference proteome</keyword>
<dbReference type="Proteomes" id="UP000313066">
    <property type="component" value="Unassembled WGS sequence"/>
</dbReference>